<dbReference type="OrthoDB" id="8242618at2759"/>
<comment type="caution">
    <text evidence="2">The sequence shown here is derived from an EMBL/GenBank/DDBJ whole genome shotgun (WGS) entry which is preliminary data.</text>
</comment>
<sequence>MCDSKNTMSTAADANTVVPASSSTTSAGRRPGSVRLLRDLHDIFDNYQSSKLLVWEIVRTVHPVHCAALLFVLENVIKNFKAKTLTYTDTNDDGRNGDHGTRTDYWDSSRPPPAYDYHRSGVTNNNEDDDDDDDECYDMLCETAGVVLCADRPTLSMKRCWRDYRILPEITDTAADTTDVEGNLTILGLVKLMQDRNGDLSQNQHSEVEVIVMHNLRTRDYAQFAKNVLHYLLPENMQRARYAVGSRGTKSDVLVDTCREDGLPIRFLRFYESISNCSHRGNGDGYYNDDDDDEHKNPAAVAAAAGNQQPKPDQDATAVTTRESRMFRTTYRPRPLDVFATPDGLENDYYVQPRYVGYHIVVNSTKTETRAYNRYGELMQNLLYRKKIDVHATFEAVLLPLDERGNQRSWRYVRNNDRSVTGCAGILSAEHFTLTVVDVLRVNNTVLVDRPFRERMRYAKSLAKNTDNMTVAKTCCGPDATRLWSQLQRRHHTGAYDLFAPVNGVFMRLKTSPACTPAKQFMFSQSVVYDFQRDAFDRLYGPCSLNVPFQSFFPLEMSETCTVVVVYAHDNRYYYTCRYDRRKFTFVHDARLDRVCVDWRERLRYRNDPIYVEGATIMPMGVAFVRVYHNANPNHTAGCTPNRSKRCILGYEYKMTTSMYDVPYEPCSWF</sequence>
<dbReference type="SUPFAM" id="SSF56091">
    <property type="entry name" value="DNA ligase/mRNA capping enzyme, catalytic domain"/>
    <property type="match status" value="1"/>
</dbReference>
<evidence type="ECO:0000313" key="3">
    <source>
        <dbReference type="Proteomes" id="UP000475862"/>
    </source>
</evidence>
<organism evidence="2 3">
    <name type="scientific">Aphis glycines</name>
    <name type="common">Soybean aphid</name>
    <dbReference type="NCBI Taxonomy" id="307491"/>
    <lineage>
        <taxon>Eukaryota</taxon>
        <taxon>Metazoa</taxon>
        <taxon>Ecdysozoa</taxon>
        <taxon>Arthropoda</taxon>
        <taxon>Hexapoda</taxon>
        <taxon>Insecta</taxon>
        <taxon>Pterygota</taxon>
        <taxon>Neoptera</taxon>
        <taxon>Paraneoptera</taxon>
        <taxon>Hemiptera</taxon>
        <taxon>Sternorrhyncha</taxon>
        <taxon>Aphidomorpha</taxon>
        <taxon>Aphidoidea</taxon>
        <taxon>Aphididae</taxon>
        <taxon>Aphidini</taxon>
        <taxon>Aphis</taxon>
        <taxon>Aphis</taxon>
    </lineage>
</organism>
<dbReference type="EMBL" id="VYZN01001684">
    <property type="protein sequence ID" value="KAE9522035.1"/>
    <property type="molecule type" value="Genomic_DNA"/>
</dbReference>
<keyword evidence="3" id="KW-1185">Reference proteome</keyword>
<dbReference type="Gene3D" id="3.30.470.30">
    <property type="entry name" value="DNA ligase/mRNA capping enzyme"/>
    <property type="match status" value="1"/>
</dbReference>
<reference evidence="2 3" key="1">
    <citation type="submission" date="2019-08" db="EMBL/GenBank/DDBJ databases">
        <title>The genome of the soybean aphid Biotype 1, its phylome, world population structure and adaptation to the North American continent.</title>
        <authorList>
            <person name="Giordano R."/>
            <person name="Donthu R.K."/>
            <person name="Hernandez A.G."/>
            <person name="Wright C.L."/>
            <person name="Zimin A.V."/>
        </authorList>
    </citation>
    <scope>NUCLEOTIDE SEQUENCE [LARGE SCALE GENOMIC DNA]</scope>
    <source>
        <tissue evidence="2">Whole aphids</tissue>
    </source>
</reference>
<feature type="region of interest" description="Disordered" evidence="1">
    <location>
        <begin position="88"/>
        <end position="131"/>
    </location>
</feature>
<evidence type="ECO:0000256" key="1">
    <source>
        <dbReference type="SAM" id="MobiDB-lite"/>
    </source>
</evidence>
<protein>
    <submittedName>
        <fullName evidence="2">Uncharacterized protein</fullName>
    </submittedName>
</protein>
<dbReference type="AlphaFoldDB" id="A0A6G0SVB0"/>
<evidence type="ECO:0000313" key="2">
    <source>
        <dbReference type="EMBL" id="KAE9522035.1"/>
    </source>
</evidence>
<proteinExistence type="predicted"/>
<feature type="compositionally biased region" description="Polar residues" evidence="1">
    <location>
        <begin position="1"/>
        <end position="13"/>
    </location>
</feature>
<feature type="region of interest" description="Disordered" evidence="1">
    <location>
        <begin position="1"/>
        <end position="30"/>
    </location>
</feature>
<feature type="compositionally biased region" description="Basic and acidic residues" evidence="1">
    <location>
        <begin position="92"/>
        <end position="107"/>
    </location>
</feature>
<name>A0A6G0SVB0_APHGL</name>
<gene>
    <name evidence="2" type="ORF">AGLY_017555</name>
</gene>
<dbReference type="Proteomes" id="UP000475862">
    <property type="component" value="Unassembled WGS sequence"/>
</dbReference>
<accession>A0A6G0SVB0</accession>